<dbReference type="RefSeq" id="WP_163912235.1">
    <property type="nucleotide sequence ID" value="NZ_JAAGWD010000001.1"/>
</dbReference>
<evidence type="ECO:0000313" key="2">
    <source>
        <dbReference type="EMBL" id="NEM96668.1"/>
    </source>
</evidence>
<sequence length="384" mass="43635">MDDKYNQLHLERYSKELANVLCDRHFASHDIINGPQLLHFAPVKQVNLFVIKELLLKWHQEMANLRSPYFDFENEDVKEALLNFMNVLSRKIKMKRHAFEPLLQKAIYDTFLVVLAPAATLEEKFLRIQEEITLPKLQENLKYIDINKPLFAGFIETLSASSRDRDYIVSRFKLYLNAHRGELTKLETIVSQFNSLLPLSIDDIVTPSAPAPVAAPVPEAAKPTPAAPEEEKDIVAPIHTTQREATIVTPPAPATSPAPATPPAVPKAAEHHNLNEKFKAAERPTLNENFKKATTSSSLADAHTNQKIDSLKNAISINQRFSFINELFDGDNLTYYQAIQSLDAMADPEHAKRFVTQDLAAKYDWSRKQEHVHKLLRLIERKFA</sequence>
<feature type="region of interest" description="Disordered" evidence="1">
    <location>
        <begin position="249"/>
        <end position="270"/>
    </location>
</feature>
<proteinExistence type="predicted"/>
<evidence type="ECO:0000313" key="3">
    <source>
        <dbReference type="Proteomes" id="UP000474777"/>
    </source>
</evidence>
<dbReference type="Proteomes" id="UP000474777">
    <property type="component" value="Unassembled WGS sequence"/>
</dbReference>
<name>A0A6B3LRQ8_9BACT</name>
<evidence type="ECO:0000256" key="1">
    <source>
        <dbReference type="SAM" id="MobiDB-lite"/>
    </source>
</evidence>
<dbReference type="AlphaFoldDB" id="A0A6B3LRQ8"/>
<dbReference type="EMBL" id="JAAGWD010000001">
    <property type="protein sequence ID" value="NEM96668.1"/>
    <property type="molecule type" value="Genomic_DNA"/>
</dbReference>
<accession>A0A6B3LRQ8</accession>
<comment type="caution">
    <text evidence="2">The sequence shown here is derived from an EMBL/GenBank/DDBJ whole genome shotgun (WGS) entry which is preliminary data.</text>
</comment>
<gene>
    <name evidence="2" type="ORF">GXP69_03080</name>
</gene>
<reference evidence="2 3" key="1">
    <citation type="submission" date="2020-02" db="EMBL/GenBank/DDBJ databases">
        <authorList>
            <person name="Kim M.K."/>
        </authorList>
    </citation>
    <scope>NUCLEOTIDE SEQUENCE [LARGE SCALE GENOMIC DNA]</scope>
    <source>
        <strain evidence="2 3">BT327</strain>
    </source>
</reference>
<protein>
    <submittedName>
        <fullName evidence="2">Uncharacterized protein</fullName>
    </submittedName>
</protein>
<keyword evidence="3" id="KW-1185">Reference proteome</keyword>
<feature type="compositionally biased region" description="Pro residues" evidence="1">
    <location>
        <begin position="250"/>
        <end position="265"/>
    </location>
</feature>
<organism evidence="2 3">
    <name type="scientific">Pontibacter burrus</name>
    <dbReference type="NCBI Taxonomy" id="2704466"/>
    <lineage>
        <taxon>Bacteria</taxon>
        <taxon>Pseudomonadati</taxon>
        <taxon>Bacteroidota</taxon>
        <taxon>Cytophagia</taxon>
        <taxon>Cytophagales</taxon>
        <taxon>Hymenobacteraceae</taxon>
        <taxon>Pontibacter</taxon>
    </lineage>
</organism>